<evidence type="ECO:0000313" key="2">
    <source>
        <dbReference type="EMBL" id="KDQ49766.1"/>
    </source>
</evidence>
<dbReference type="HOGENOM" id="CLU_119132_0_0_1"/>
<dbReference type="Pfam" id="PF14200">
    <property type="entry name" value="RicinB_lectin_2"/>
    <property type="match status" value="1"/>
</dbReference>
<dbReference type="InterPro" id="IPR035992">
    <property type="entry name" value="Ricin_B-like_lectins"/>
</dbReference>
<accession>A0A067PH21</accession>
<feature type="domain" description="Ricin B lectin" evidence="1">
    <location>
        <begin position="40"/>
        <end position="125"/>
    </location>
</feature>
<sequence>MVVIASGGTYEIVNVLGGTSLDLSGGDGRSIIGYPYHSGANQQWVVQSYNAGWTFRSVSSGLYIGIDGTPGDGTPLIVTTTPTEWDIWHDEIDSTKYRVFLPNTPLNWDLAEHGNPTPGTLVTLWSKWAGTNQTWDFTPPQ</sequence>
<gene>
    <name evidence="2" type="ORF">JAAARDRAFT_42604</name>
</gene>
<dbReference type="AlphaFoldDB" id="A0A067PH21"/>
<dbReference type="InParanoid" id="A0A067PH21"/>
<protein>
    <submittedName>
        <fullName evidence="2">Carbohydrate-binding module family 13 protein</fullName>
    </submittedName>
</protein>
<evidence type="ECO:0000313" key="3">
    <source>
        <dbReference type="Proteomes" id="UP000027265"/>
    </source>
</evidence>
<keyword evidence="3" id="KW-1185">Reference proteome</keyword>
<dbReference type="Gene3D" id="2.80.10.50">
    <property type="match status" value="1"/>
</dbReference>
<organism evidence="2 3">
    <name type="scientific">Jaapia argillacea MUCL 33604</name>
    <dbReference type="NCBI Taxonomy" id="933084"/>
    <lineage>
        <taxon>Eukaryota</taxon>
        <taxon>Fungi</taxon>
        <taxon>Dikarya</taxon>
        <taxon>Basidiomycota</taxon>
        <taxon>Agaricomycotina</taxon>
        <taxon>Agaricomycetes</taxon>
        <taxon>Agaricomycetidae</taxon>
        <taxon>Jaapiales</taxon>
        <taxon>Jaapiaceae</taxon>
        <taxon>Jaapia</taxon>
    </lineage>
</organism>
<evidence type="ECO:0000259" key="1">
    <source>
        <dbReference type="Pfam" id="PF14200"/>
    </source>
</evidence>
<proteinExistence type="predicted"/>
<dbReference type="Proteomes" id="UP000027265">
    <property type="component" value="Unassembled WGS sequence"/>
</dbReference>
<dbReference type="SUPFAM" id="SSF50370">
    <property type="entry name" value="Ricin B-like lectins"/>
    <property type="match status" value="1"/>
</dbReference>
<name>A0A067PH21_9AGAM</name>
<reference evidence="3" key="1">
    <citation type="journal article" date="2014" name="Proc. Natl. Acad. Sci. U.S.A.">
        <title>Extensive sampling of basidiomycete genomes demonstrates inadequacy of the white-rot/brown-rot paradigm for wood decay fungi.</title>
        <authorList>
            <person name="Riley R."/>
            <person name="Salamov A.A."/>
            <person name="Brown D.W."/>
            <person name="Nagy L.G."/>
            <person name="Floudas D."/>
            <person name="Held B.W."/>
            <person name="Levasseur A."/>
            <person name="Lombard V."/>
            <person name="Morin E."/>
            <person name="Otillar R."/>
            <person name="Lindquist E.A."/>
            <person name="Sun H."/>
            <person name="LaButti K.M."/>
            <person name="Schmutz J."/>
            <person name="Jabbour D."/>
            <person name="Luo H."/>
            <person name="Baker S.E."/>
            <person name="Pisabarro A.G."/>
            <person name="Walton J.D."/>
            <person name="Blanchette R.A."/>
            <person name="Henrissat B."/>
            <person name="Martin F."/>
            <person name="Cullen D."/>
            <person name="Hibbett D.S."/>
            <person name="Grigoriev I.V."/>
        </authorList>
    </citation>
    <scope>NUCLEOTIDE SEQUENCE [LARGE SCALE GENOMIC DNA]</scope>
    <source>
        <strain evidence="3">MUCL 33604</strain>
    </source>
</reference>
<dbReference type="OrthoDB" id="2131701at2759"/>
<dbReference type="EMBL" id="KL197775">
    <property type="protein sequence ID" value="KDQ49766.1"/>
    <property type="molecule type" value="Genomic_DNA"/>
</dbReference>
<dbReference type="InterPro" id="IPR000772">
    <property type="entry name" value="Ricin_B_lectin"/>
</dbReference>
<dbReference type="CDD" id="cd23422">
    <property type="entry name" value="beta-trefoil_Ricin_MPL_CNL"/>
    <property type="match status" value="1"/>
</dbReference>